<evidence type="ECO:0000259" key="5">
    <source>
        <dbReference type="PROSITE" id="PS50109"/>
    </source>
</evidence>
<dbReference type="PROSITE" id="PS50109">
    <property type="entry name" value="HIS_KIN"/>
    <property type="match status" value="1"/>
</dbReference>
<dbReference type="InterPro" id="IPR004358">
    <property type="entry name" value="Sig_transdc_His_kin-like_C"/>
</dbReference>
<dbReference type="Pfam" id="PF02518">
    <property type="entry name" value="HATPase_c"/>
    <property type="match status" value="1"/>
</dbReference>
<dbReference type="InterPro" id="IPR036890">
    <property type="entry name" value="HATPase_C_sf"/>
</dbReference>
<dbReference type="Gene3D" id="3.40.50.2300">
    <property type="match status" value="3"/>
</dbReference>
<evidence type="ECO:0000313" key="8">
    <source>
        <dbReference type="Proteomes" id="UP001250932"/>
    </source>
</evidence>
<keyword evidence="3 4" id="KW-0597">Phosphoprotein</keyword>
<evidence type="ECO:0000256" key="3">
    <source>
        <dbReference type="ARBA" id="ARBA00022553"/>
    </source>
</evidence>
<dbReference type="InterPro" id="IPR003594">
    <property type="entry name" value="HATPase_dom"/>
</dbReference>
<comment type="caution">
    <text evidence="7">The sequence shown here is derived from an EMBL/GenBank/DDBJ whole genome shotgun (WGS) entry which is preliminary data.</text>
</comment>
<feature type="modified residue" description="4-aspartylphosphate" evidence="4">
    <location>
        <position position="628"/>
    </location>
</feature>
<dbReference type="EC" id="2.7.13.3" evidence="2"/>
<dbReference type="CDD" id="cd16922">
    <property type="entry name" value="HATPase_EvgS-ArcB-TorS-like"/>
    <property type="match status" value="1"/>
</dbReference>
<evidence type="ECO:0000313" key="7">
    <source>
        <dbReference type="EMBL" id="MDT7043641.1"/>
    </source>
</evidence>
<evidence type="ECO:0000259" key="6">
    <source>
        <dbReference type="PROSITE" id="PS50110"/>
    </source>
</evidence>
<dbReference type="SUPFAM" id="SSF52172">
    <property type="entry name" value="CheY-like"/>
    <property type="match status" value="3"/>
</dbReference>
<dbReference type="EMBL" id="JAQOUE010000001">
    <property type="protein sequence ID" value="MDT7043641.1"/>
    <property type="molecule type" value="Genomic_DNA"/>
</dbReference>
<dbReference type="SMART" id="SM00387">
    <property type="entry name" value="HATPase_c"/>
    <property type="match status" value="1"/>
</dbReference>
<dbReference type="SUPFAM" id="SSF55874">
    <property type="entry name" value="ATPase domain of HSP90 chaperone/DNA topoisomerase II/histidine kinase"/>
    <property type="match status" value="1"/>
</dbReference>
<feature type="modified residue" description="4-aspartylphosphate" evidence="4">
    <location>
        <position position="480"/>
    </location>
</feature>
<feature type="domain" description="Response regulatory" evidence="6">
    <location>
        <begin position="24"/>
        <end position="142"/>
    </location>
</feature>
<dbReference type="InterPro" id="IPR003661">
    <property type="entry name" value="HisK_dim/P_dom"/>
</dbReference>
<dbReference type="InterPro" id="IPR036097">
    <property type="entry name" value="HisK_dim/P_sf"/>
</dbReference>
<dbReference type="PANTHER" id="PTHR45339">
    <property type="entry name" value="HYBRID SIGNAL TRANSDUCTION HISTIDINE KINASE J"/>
    <property type="match status" value="1"/>
</dbReference>
<feature type="domain" description="Histidine kinase" evidence="5">
    <location>
        <begin position="186"/>
        <end position="407"/>
    </location>
</feature>
<dbReference type="PROSITE" id="PS50110">
    <property type="entry name" value="RESPONSE_REGULATORY"/>
    <property type="match status" value="3"/>
</dbReference>
<dbReference type="PRINTS" id="PR00344">
    <property type="entry name" value="BCTRLSENSOR"/>
</dbReference>
<dbReference type="InterPro" id="IPR005467">
    <property type="entry name" value="His_kinase_dom"/>
</dbReference>
<dbReference type="Pfam" id="PF00072">
    <property type="entry name" value="Response_reg"/>
    <property type="match status" value="3"/>
</dbReference>
<dbReference type="InterPro" id="IPR011006">
    <property type="entry name" value="CheY-like_superfamily"/>
</dbReference>
<gene>
    <name evidence="7" type="ORF">PPG34_14885</name>
</gene>
<dbReference type="Pfam" id="PF00512">
    <property type="entry name" value="HisKA"/>
    <property type="match status" value="1"/>
</dbReference>
<dbReference type="CDD" id="cd00082">
    <property type="entry name" value="HisKA"/>
    <property type="match status" value="1"/>
</dbReference>
<dbReference type="Gene3D" id="1.10.287.130">
    <property type="match status" value="1"/>
</dbReference>
<keyword evidence="8" id="KW-1185">Reference proteome</keyword>
<dbReference type="SMART" id="SM00448">
    <property type="entry name" value="REC"/>
    <property type="match status" value="3"/>
</dbReference>
<feature type="domain" description="Response regulatory" evidence="6">
    <location>
        <begin position="579"/>
        <end position="694"/>
    </location>
</feature>
<dbReference type="RefSeq" id="WP_313834207.1">
    <property type="nucleotide sequence ID" value="NZ_JAQOUE010000001.1"/>
</dbReference>
<dbReference type="SMART" id="SM00388">
    <property type="entry name" value="HisKA"/>
    <property type="match status" value="1"/>
</dbReference>
<organism evidence="7 8">
    <name type="scientific">Candidatus Nitronereus thalassa</name>
    <dbReference type="NCBI Taxonomy" id="3020898"/>
    <lineage>
        <taxon>Bacteria</taxon>
        <taxon>Pseudomonadati</taxon>
        <taxon>Nitrospirota</taxon>
        <taxon>Nitrospiria</taxon>
        <taxon>Nitrospirales</taxon>
        <taxon>Nitrospiraceae</taxon>
        <taxon>Candidatus Nitronereus</taxon>
    </lineage>
</organism>
<dbReference type="SUPFAM" id="SSF47384">
    <property type="entry name" value="Homodimeric domain of signal transducing histidine kinase"/>
    <property type="match status" value="1"/>
</dbReference>
<sequence>MDTFLHSNNSATLPPPPLSQAPITILIIEDDEEDFILVRDCLNEIGSNYFHIEWSKTFADGLKALMTHAYDVCLLDYYLGTHTGVELLQQLTRLEENTPAILMVSGEPNPEADIQAMKAGAMDFLVKSELHPSSAERSIRHALSHRLNQLALKDYAMELERKNQELAIARDDAMVADRLKTEFLSNISHETRTPLNGMMGLIQLLKDTPLTTEQRGAMQALEDCTETLLVLINNLLDFSKLVGGNLDLQNIDFDIRTTIDDIITRLTPQAQRKNLDLLTMVQATVPGMIKGDPGRLRQIMNNLLGNAIKFTESGEIQIRVTVEGQAQGTIFLRLCVADTGIGISEKQQNHLFEIFSQADGSSTRLHSGAGVGLSVTKHLAELLGGTIEFDSTVGKGSRFWVTIPFSTSLTSKDESQASTFDPGKLKASLFCANPVNQSSIIHHCRMLGMLQETSSDFEQGLKVLKEAASHGCKFDVMIIDHSLPTFDGFSFAERVKADDELQHLPILMITEGSRGEAQKAQEVGIAAYLTTPFQHWQFSECLRLMVHPSSQASSNMKTHSKSIITKHSLRDAQAKGKTRILLVDDNAVNQKVIIRTLEALGTRVDVVDSGQDAAMAVHLHPYHMVLCDQWLSEFDPAAMATLSQRLLESSIPMILMTNVPDATGNTFPTKYPVVATLPKPIRREDLAEMILQWAHNNDLEEAGTPIFAISSERKY</sequence>
<feature type="modified residue" description="4-aspartylphosphate" evidence="4">
    <location>
        <position position="76"/>
    </location>
</feature>
<dbReference type="Gene3D" id="3.30.565.10">
    <property type="entry name" value="Histidine kinase-like ATPase, C-terminal domain"/>
    <property type="match status" value="1"/>
</dbReference>
<comment type="catalytic activity">
    <reaction evidence="1">
        <text>ATP + protein L-histidine = ADP + protein N-phospho-L-histidine.</text>
        <dbReference type="EC" id="2.7.13.3"/>
    </reaction>
</comment>
<dbReference type="InterPro" id="IPR001789">
    <property type="entry name" value="Sig_transdc_resp-reg_receiver"/>
</dbReference>
<protein>
    <recommendedName>
        <fullName evidence="2">histidine kinase</fullName>
        <ecNumber evidence="2">2.7.13.3</ecNumber>
    </recommendedName>
</protein>
<dbReference type="Proteomes" id="UP001250932">
    <property type="component" value="Unassembled WGS sequence"/>
</dbReference>
<dbReference type="CDD" id="cd00156">
    <property type="entry name" value="REC"/>
    <property type="match status" value="1"/>
</dbReference>
<evidence type="ECO:0000256" key="1">
    <source>
        <dbReference type="ARBA" id="ARBA00000085"/>
    </source>
</evidence>
<feature type="domain" description="Response regulatory" evidence="6">
    <location>
        <begin position="426"/>
        <end position="546"/>
    </location>
</feature>
<proteinExistence type="predicted"/>
<evidence type="ECO:0000256" key="2">
    <source>
        <dbReference type="ARBA" id="ARBA00012438"/>
    </source>
</evidence>
<reference evidence="7 8" key="1">
    <citation type="journal article" date="2023" name="ISME J.">
        <title>Cultivation and genomic characterization of novel and ubiquitous marine nitrite-oxidizing bacteria from the Nitrospirales.</title>
        <authorList>
            <person name="Mueller A.J."/>
            <person name="Daebeler A."/>
            <person name="Herbold C.W."/>
            <person name="Kirkegaard R.H."/>
            <person name="Daims H."/>
        </authorList>
    </citation>
    <scope>NUCLEOTIDE SEQUENCE [LARGE SCALE GENOMIC DNA]</scope>
    <source>
        <strain evidence="7 8">EB</strain>
    </source>
</reference>
<evidence type="ECO:0000256" key="4">
    <source>
        <dbReference type="PROSITE-ProRule" id="PRU00169"/>
    </source>
</evidence>
<accession>A0ABU3KB29</accession>
<name>A0ABU3KB29_9BACT</name>
<dbReference type="PANTHER" id="PTHR45339:SF5">
    <property type="entry name" value="HISTIDINE KINASE"/>
    <property type="match status" value="1"/>
</dbReference>